<dbReference type="InterPro" id="IPR041846">
    <property type="entry name" value="ENL_dom"/>
</dbReference>
<evidence type="ECO:0000256" key="1">
    <source>
        <dbReference type="ARBA" id="ARBA00004609"/>
    </source>
</evidence>
<dbReference type="AlphaFoldDB" id="A0ABD3BCX0"/>
<organism evidence="13 14">
    <name type="scientific">Castilleja foliolosa</name>
    <dbReference type="NCBI Taxonomy" id="1961234"/>
    <lineage>
        <taxon>Eukaryota</taxon>
        <taxon>Viridiplantae</taxon>
        <taxon>Streptophyta</taxon>
        <taxon>Embryophyta</taxon>
        <taxon>Tracheophyta</taxon>
        <taxon>Spermatophyta</taxon>
        <taxon>Magnoliopsida</taxon>
        <taxon>eudicotyledons</taxon>
        <taxon>Gunneridae</taxon>
        <taxon>Pentapetalae</taxon>
        <taxon>asterids</taxon>
        <taxon>lamiids</taxon>
        <taxon>Lamiales</taxon>
        <taxon>Orobanchaceae</taxon>
        <taxon>Pedicularideae</taxon>
        <taxon>Castillejinae</taxon>
        <taxon>Castilleja</taxon>
    </lineage>
</organism>
<keyword evidence="2" id="KW-1003">Cell membrane</keyword>
<gene>
    <name evidence="13" type="ORF">CASFOL_041459</name>
</gene>
<dbReference type="EMBL" id="JAVIJP010000103">
    <property type="protein sequence ID" value="KAL3614702.1"/>
    <property type="molecule type" value="Genomic_DNA"/>
</dbReference>
<feature type="chain" id="PRO_5044795916" description="Phytocyanin domain-containing protein" evidence="11">
    <location>
        <begin position="24"/>
        <end position="188"/>
    </location>
</feature>
<name>A0ABD3BCX0_9LAMI</name>
<dbReference type="PANTHER" id="PTHR33021">
    <property type="entry name" value="BLUE COPPER PROTEIN"/>
    <property type="match status" value="1"/>
</dbReference>
<evidence type="ECO:0000256" key="11">
    <source>
        <dbReference type="SAM" id="SignalP"/>
    </source>
</evidence>
<evidence type="ECO:0000313" key="13">
    <source>
        <dbReference type="EMBL" id="KAL3614702.1"/>
    </source>
</evidence>
<dbReference type="InterPro" id="IPR039391">
    <property type="entry name" value="Phytocyanin-like"/>
</dbReference>
<dbReference type="FunFam" id="2.60.40.420:FF:000010">
    <property type="entry name" value="Early nodulin-like protein 1"/>
    <property type="match status" value="1"/>
</dbReference>
<evidence type="ECO:0000256" key="8">
    <source>
        <dbReference type="ARBA" id="ARBA00023288"/>
    </source>
</evidence>
<dbReference type="InterPro" id="IPR003245">
    <property type="entry name" value="Phytocyanin_dom"/>
</dbReference>
<keyword evidence="10" id="KW-1133">Transmembrane helix</keyword>
<comment type="similarity">
    <text evidence="9">Belongs to the early nodulin-like (ENODL) family.</text>
</comment>
<dbReference type="PROSITE" id="PS51485">
    <property type="entry name" value="PHYTOCYANIN"/>
    <property type="match status" value="1"/>
</dbReference>
<keyword evidence="8" id="KW-0449">Lipoprotein</keyword>
<dbReference type="PANTHER" id="PTHR33021:SF14">
    <property type="entry name" value="OS01G0272700 PROTEIN"/>
    <property type="match status" value="1"/>
</dbReference>
<keyword evidence="14" id="KW-1185">Reference proteome</keyword>
<feature type="domain" description="Phytocyanin" evidence="12">
    <location>
        <begin position="24"/>
        <end position="126"/>
    </location>
</feature>
<evidence type="ECO:0000313" key="14">
    <source>
        <dbReference type="Proteomes" id="UP001632038"/>
    </source>
</evidence>
<keyword evidence="7" id="KW-0325">Glycoprotein</keyword>
<dbReference type="Gene3D" id="2.60.40.420">
    <property type="entry name" value="Cupredoxins - blue copper proteins"/>
    <property type="match status" value="1"/>
</dbReference>
<sequence>MASVFNNLLCAAVLAASLMAVSGFQFRVGGVKGWRTPTGDEPETYNEWAAKNRFHIGDTLYFKYEKDSVLVVSSADYLNCNTSNPLSKFEDGKSVFQFDRSGPFYFISGQPGHCKLGQRLIIRVLHPVKVEAPVLAPSLAPAPAPGGESGGDSGQWRAPAKSSTGKLYVVSYFMTAVVGFFVIVYLFV</sequence>
<evidence type="ECO:0000256" key="9">
    <source>
        <dbReference type="ARBA" id="ARBA00035011"/>
    </source>
</evidence>
<evidence type="ECO:0000256" key="3">
    <source>
        <dbReference type="ARBA" id="ARBA00022622"/>
    </source>
</evidence>
<protein>
    <recommendedName>
        <fullName evidence="12">Phytocyanin domain-containing protein</fullName>
    </recommendedName>
</protein>
<dbReference type="CDD" id="cd11019">
    <property type="entry name" value="OsENODL1_like"/>
    <property type="match status" value="1"/>
</dbReference>
<evidence type="ECO:0000256" key="5">
    <source>
        <dbReference type="ARBA" id="ARBA00023136"/>
    </source>
</evidence>
<keyword evidence="6" id="KW-1015">Disulfide bond</keyword>
<feature type="signal peptide" evidence="11">
    <location>
        <begin position="1"/>
        <end position="23"/>
    </location>
</feature>
<evidence type="ECO:0000256" key="10">
    <source>
        <dbReference type="SAM" id="Phobius"/>
    </source>
</evidence>
<evidence type="ECO:0000256" key="7">
    <source>
        <dbReference type="ARBA" id="ARBA00023180"/>
    </source>
</evidence>
<comment type="caution">
    <text evidence="13">The sequence shown here is derived from an EMBL/GenBank/DDBJ whole genome shotgun (WGS) entry which is preliminary data.</text>
</comment>
<feature type="transmembrane region" description="Helical" evidence="10">
    <location>
        <begin position="167"/>
        <end position="187"/>
    </location>
</feature>
<keyword evidence="5 10" id="KW-0472">Membrane</keyword>
<comment type="subcellular location">
    <subcellularLocation>
        <location evidence="1">Cell membrane</location>
        <topology evidence="1">Lipid-anchor</topology>
        <topology evidence="1">GPI-anchor</topology>
    </subcellularLocation>
</comment>
<dbReference type="InterPro" id="IPR008972">
    <property type="entry name" value="Cupredoxin"/>
</dbReference>
<evidence type="ECO:0000259" key="12">
    <source>
        <dbReference type="PROSITE" id="PS51485"/>
    </source>
</evidence>
<proteinExistence type="inferred from homology"/>
<dbReference type="GO" id="GO:0098552">
    <property type="term" value="C:side of membrane"/>
    <property type="evidence" value="ECO:0007669"/>
    <property type="project" value="UniProtKB-KW"/>
</dbReference>
<evidence type="ECO:0000256" key="6">
    <source>
        <dbReference type="ARBA" id="ARBA00023157"/>
    </source>
</evidence>
<dbReference type="GO" id="GO:0005886">
    <property type="term" value="C:plasma membrane"/>
    <property type="evidence" value="ECO:0007669"/>
    <property type="project" value="UniProtKB-SubCell"/>
</dbReference>
<evidence type="ECO:0000256" key="2">
    <source>
        <dbReference type="ARBA" id="ARBA00022475"/>
    </source>
</evidence>
<evidence type="ECO:0000256" key="4">
    <source>
        <dbReference type="ARBA" id="ARBA00022729"/>
    </source>
</evidence>
<keyword evidence="3" id="KW-0336">GPI-anchor</keyword>
<accession>A0ABD3BCX0</accession>
<keyword evidence="10" id="KW-0812">Transmembrane</keyword>
<keyword evidence="4 11" id="KW-0732">Signal</keyword>
<dbReference type="SUPFAM" id="SSF49503">
    <property type="entry name" value="Cupredoxins"/>
    <property type="match status" value="1"/>
</dbReference>
<dbReference type="Pfam" id="PF02298">
    <property type="entry name" value="Cu_bind_like"/>
    <property type="match status" value="1"/>
</dbReference>
<reference evidence="14" key="1">
    <citation type="journal article" date="2024" name="IScience">
        <title>Strigolactones Initiate the Formation of Haustorium-like Structures in Castilleja.</title>
        <authorList>
            <person name="Buerger M."/>
            <person name="Peterson D."/>
            <person name="Chory J."/>
        </authorList>
    </citation>
    <scope>NUCLEOTIDE SEQUENCE [LARGE SCALE GENOMIC DNA]</scope>
</reference>
<dbReference type="Proteomes" id="UP001632038">
    <property type="component" value="Unassembled WGS sequence"/>
</dbReference>